<protein>
    <submittedName>
        <fullName evidence="1">Uncharacterized protein</fullName>
    </submittedName>
</protein>
<keyword evidence="2" id="KW-1185">Reference proteome</keyword>
<evidence type="ECO:0000313" key="1">
    <source>
        <dbReference type="EMBL" id="KAH0552804.1"/>
    </source>
</evidence>
<dbReference type="AlphaFoldDB" id="A0AAV7ILQ0"/>
<dbReference type="EMBL" id="JAHXZJ010001492">
    <property type="protein sequence ID" value="KAH0552804.1"/>
    <property type="molecule type" value="Genomic_DNA"/>
</dbReference>
<sequence length="128" mass="14213">MSMMPGELQEQEVTSLGDLVLGAVCNHLRLSARCCDTDRVWVRPLECSVVNVFGDMCLGTRVGTSVCSCGFQLSTQRLTSQLVKNQLMLIEKDGKTSAKCLELRNRVIIPAKLRDRMCKTPVYISNDS</sequence>
<accession>A0AAV7ILQ0</accession>
<proteinExistence type="predicted"/>
<organism evidence="1 2">
    <name type="scientific">Cotesia glomerata</name>
    <name type="common">Lepidopteran parasitic wasp</name>
    <name type="synonym">Apanteles glomeratus</name>
    <dbReference type="NCBI Taxonomy" id="32391"/>
    <lineage>
        <taxon>Eukaryota</taxon>
        <taxon>Metazoa</taxon>
        <taxon>Ecdysozoa</taxon>
        <taxon>Arthropoda</taxon>
        <taxon>Hexapoda</taxon>
        <taxon>Insecta</taxon>
        <taxon>Pterygota</taxon>
        <taxon>Neoptera</taxon>
        <taxon>Endopterygota</taxon>
        <taxon>Hymenoptera</taxon>
        <taxon>Apocrita</taxon>
        <taxon>Ichneumonoidea</taxon>
        <taxon>Braconidae</taxon>
        <taxon>Microgastrinae</taxon>
        <taxon>Cotesia</taxon>
    </lineage>
</organism>
<dbReference type="Proteomes" id="UP000826195">
    <property type="component" value="Unassembled WGS sequence"/>
</dbReference>
<comment type="caution">
    <text evidence="1">The sequence shown here is derived from an EMBL/GenBank/DDBJ whole genome shotgun (WGS) entry which is preliminary data.</text>
</comment>
<reference evidence="1 2" key="1">
    <citation type="journal article" date="2021" name="J. Hered.">
        <title>A chromosome-level genome assembly of the parasitoid wasp, Cotesia glomerata (Hymenoptera: Braconidae).</title>
        <authorList>
            <person name="Pinto B.J."/>
            <person name="Weis J.J."/>
            <person name="Gamble T."/>
            <person name="Ode P.J."/>
            <person name="Paul R."/>
            <person name="Zaspel J.M."/>
        </authorList>
    </citation>
    <scope>NUCLEOTIDE SEQUENCE [LARGE SCALE GENOMIC DNA]</scope>
    <source>
        <strain evidence="1">CgM1</strain>
    </source>
</reference>
<evidence type="ECO:0000313" key="2">
    <source>
        <dbReference type="Proteomes" id="UP000826195"/>
    </source>
</evidence>
<gene>
    <name evidence="1" type="ORF">KQX54_015600</name>
</gene>
<name>A0AAV7ILQ0_COTGL</name>